<keyword evidence="3" id="KW-1185">Reference proteome</keyword>
<keyword evidence="1" id="KW-0732">Signal</keyword>
<gene>
    <name evidence="2" type="ORF">RSOLAG22IIIB_09453</name>
</gene>
<evidence type="ECO:0000313" key="3">
    <source>
        <dbReference type="Proteomes" id="UP000044841"/>
    </source>
</evidence>
<accession>A0A0K6FYD3</accession>
<dbReference type="AlphaFoldDB" id="A0A0K6FYD3"/>
<evidence type="ECO:0008006" key="4">
    <source>
        <dbReference type="Google" id="ProtNLM"/>
    </source>
</evidence>
<dbReference type="EMBL" id="CYGV01001227">
    <property type="protein sequence ID" value="CUA71280.1"/>
    <property type="molecule type" value="Genomic_DNA"/>
</dbReference>
<dbReference type="Proteomes" id="UP000044841">
    <property type="component" value="Unassembled WGS sequence"/>
</dbReference>
<organism evidence="2 3">
    <name type="scientific">Rhizoctonia solani</name>
    <dbReference type="NCBI Taxonomy" id="456999"/>
    <lineage>
        <taxon>Eukaryota</taxon>
        <taxon>Fungi</taxon>
        <taxon>Dikarya</taxon>
        <taxon>Basidiomycota</taxon>
        <taxon>Agaricomycotina</taxon>
        <taxon>Agaricomycetes</taxon>
        <taxon>Cantharellales</taxon>
        <taxon>Ceratobasidiaceae</taxon>
        <taxon>Rhizoctonia</taxon>
    </lineage>
</organism>
<sequence length="188" mass="20772">MLGLKVSVVLAASAYTAMATPTTVANILPRGRPSKSGKCRPNEFFFEAKSLCLPNIGGNPPHNFDCPRNWHWGPDDYCIPLFKEAAEEKVCAPGQLWNEFKLYCKAEKPTPAGDGCKGVPDKFIFESICLPLGGISTIEDPPENIACPRTKYWYKARCVPFFPSDAGNKKCPQGYKWEERKSYCAAAA</sequence>
<feature type="chain" id="PRO_5005502706" description="Chitin-binding type-2 domain-containing protein" evidence="1">
    <location>
        <begin position="20"/>
        <end position="188"/>
    </location>
</feature>
<name>A0A0K6FYD3_9AGAM</name>
<reference evidence="2 3" key="1">
    <citation type="submission" date="2015-07" db="EMBL/GenBank/DDBJ databases">
        <authorList>
            <person name="Noorani M."/>
        </authorList>
    </citation>
    <scope>NUCLEOTIDE SEQUENCE [LARGE SCALE GENOMIC DNA]</scope>
    <source>
        <strain evidence="2">BBA 69670</strain>
    </source>
</reference>
<evidence type="ECO:0000313" key="2">
    <source>
        <dbReference type="EMBL" id="CUA71280.1"/>
    </source>
</evidence>
<feature type="signal peptide" evidence="1">
    <location>
        <begin position="1"/>
        <end position="19"/>
    </location>
</feature>
<protein>
    <recommendedName>
        <fullName evidence="4">Chitin-binding type-2 domain-containing protein</fullName>
    </recommendedName>
</protein>
<proteinExistence type="predicted"/>
<evidence type="ECO:0000256" key="1">
    <source>
        <dbReference type="SAM" id="SignalP"/>
    </source>
</evidence>